<dbReference type="RefSeq" id="WP_132277198.1">
    <property type="nucleotide sequence ID" value="NZ_JAOBST010000007.1"/>
</dbReference>
<dbReference type="Pfam" id="PF04227">
    <property type="entry name" value="Indigoidine_A"/>
    <property type="match status" value="1"/>
</dbReference>
<reference evidence="1 2" key="1">
    <citation type="journal article" date="2016" name="Nat. Microbiol.">
        <title>The Mouse Intestinal Bacterial Collection (miBC) provides host-specific insight into cultured diversity and functional potential of the gut microbiota.</title>
        <authorList>
            <person name="Lagkouvardos I."/>
            <person name="Pukall R."/>
            <person name="Abt B."/>
            <person name="Foesel B.U."/>
            <person name="Meier-Kolthoff J.P."/>
            <person name="Kumar N."/>
            <person name="Bresciani A."/>
            <person name="Martinez I."/>
            <person name="Just S."/>
            <person name="Ziegler C."/>
            <person name="Brugiroux S."/>
            <person name="Garzetti D."/>
            <person name="Wenning M."/>
            <person name="Bui T.P."/>
            <person name="Wang J."/>
            <person name="Hugenholtz F."/>
            <person name="Plugge C.M."/>
            <person name="Peterson D.A."/>
            <person name="Hornef M.W."/>
            <person name="Baines J.F."/>
            <person name="Smidt H."/>
            <person name="Walter J."/>
            <person name="Kristiansen K."/>
            <person name="Nielsen H.B."/>
            <person name="Haller D."/>
            <person name="Overmann J."/>
            <person name="Stecher B."/>
            <person name="Clavel T."/>
        </authorList>
    </citation>
    <scope>NUCLEOTIDE SEQUENCE [LARGE SCALE GENOMIC DNA]</scope>
    <source>
        <strain evidence="1 2">DSM 28560</strain>
    </source>
</reference>
<protein>
    <submittedName>
        <fullName evidence="1">Uncharacterized protein</fullName>
    </submittedName>
</protein>
<dbReference type="InterPro" id="IPR022830">
    <property type="entry name" value="Indigdn_synthA-like"/>
</dbReference>
<dbReference type="SUPFAM" id="SSF110581">
    <property type="entry name" value="Indigoidine synthase A-like"/>
    <property type="match status" value="1"/>
</dbReference>
<sequence>MVGHLVESALLAHGLKSISDEKLMRTWPHDDAAIAWMEKGRLITGGIEKFCAFRRKASDYGRINYYNYDSCMTDGWSGALTASGTMRACEALGLPLAVTCGMGGLMEGQEPEECHDLQALAESPVSLLAAAPKDMFDLGRTVRAMKAAGITILGYESDVCDGYIFAGEPVSLSGRWAGEVPAGRRLFLRGIRSKYRIPDRGLLRQAYEYGKGRKREGIHFHPAVNEKLDELTAGRSSRIQYDALADNITWAEELIHILREIK</sequence>
<evidence type="ECO:0000313" key="2">
    <source>
        <dbReference type="Proteomes" id="UP000295710"/>
    </source>
</evidence>
<dbReference type="AlphaFoldDB" id="A0A4R4FGF0"/>
<dbReference type="InterPro" id="IPR007342">
    <property type="entry name" value="PsuG"/>
</dbReference>
<dbReference type="EMBL" id="SMMX01000006">
    <property type="protein sequence ID" value="TDA21836.1"/>
    <property type="molecule type" value="Genomic_DNA"/>
</dbReference>
<evidence type="ECO:0000313" key="1">
    <source>
        <dbReference type="EMBL" id="TDA21836.1"/>
    </source>
</evidence>
<comment type="caution">
    <text evidence="1">The sequence shown here is derived from an EMBL/GenBank/DDBJ whole genome shotgun (WGS) entry which is preliminary data.</text>
</comment>
<organism evidence="1 2">
    <name type="scientific">Extibacter muris</name>
    <dbReference type="NCBI Taxonomy" id="1796622"/>
    <lineage>
        <taxon>Bacteria</taxon>
        <taxon>Bacillati</taxon>
        <taxon>Bacillota</taxon>
        <taxon>Clostridia</taxon>
        <taxon>Lachnospirales</taxon>
        <taxon>Lachnospiraceae</taxon>
        <taxon>Extibacter</taxon>
    </lineage>
</organism>
<gene>
    <name evidence="1" type="ORF">E1963_08725</name>
</gene>
<proteinExistence type="predicted"/>
<dbReference type="Gene3D" id="3.40.1790.10">
    <property type="entry name" value="Indigoidine synthase domain"/>
    <property type="match status" value="1"/>
</dbReference>
<dbReference type="Proteomes" id="UP000295710">
    <property type="component" value="Unassembled WGS sequence"/>
</dbReference>
<dbReference type="GO" id="GO:0004730">
    <property type="term" value="F:pseudouridylate synthase activity"/>
    <property type="evidence" value="ECO:0007669"/>
    <property type="project" value="InterPro"/>
</dbReference>
<keyword evidence="2" id="KW-1185">Reference proteome</keyword>
<name>A0A4R4FGF0_9FIRM</name>
<accession>A0A4R4FGF0</accession>